<dbReference type="Proteomes" id="UP001365781">
    <property type="component" value="Unassembled WGS sequence"/>
</dbReference>
<dbReference type="SUPFAM" id="SSF103032">
    <property type="entry name" value="Hypothetical protein YwqG"/>
    <property type="match status" value="1"/>
</dbReference>
<dbReference type="RefSeq" id="WP_336535677.1">
    <property type="nucleotide sequence ID" value="NZ_JBBAYL010000002.1"/>
</dbReference>
<dbReference type="Gene3D" id="2.30.320.10">
    <property type="entry name" value="YwqG-like"/>
    <property type="match status" value="1"/>
</dbReference>
<comment type="caution">
    <text evidence="1">The sequence shown here is derived from an EMBL/GenBank/DDBJ whole genome shotgun (WGS) entry which is preliminary data.</text>
</comment>
<dbReference type="InterPro" id="IPR035948">
    <property type="entry name" value="YwqG-like_sf"/>
</dbReference>
<name>A0ABU8G365_9ACTN</name>
<organism evidence="1 2">
    <name type="scientific">Streptomyces brasiliscabiei</name>
    <dbReference type="NCBI Taxonomy" id="2736302"/>
    <lineage>
        <taxon>Bacteria</taxon>
        <taxon>Bacillati</taxon>
        <taxon>Actinomycetota</taxon>
        <taxon>Actinomycetes</taxon>
        <taxon>Kitasatosporales</taxon>
        <taxon>Streptomycetaceae</taxon>
        <taxon>Streptomyces</taxon>
    </lineage>
</organism>
<gene>
    <name evidence="1" type="ORF">WB403_00465</name>
</gene>
<accession>A0ABU8G365</accession>
<protein>
    <submittedName>
        <fullName evidence="1">DUF1963 domain-containing protein</fullName>
    </submittedName>
</protein>
<dbReference type="Pfam" id="PF09234">
    <property type="entry name" value="DUF1963"/>
    <property type="match status" value="1"/>
</dbReference>
<proteinExistence type="predicted"/>
<keyword evidence="2" id="KW-1185">Reference proteome</keyword>
<dbReference type="InterPro" id="IPR015315">
    <property type="entry name" value="DUF1963"/>
</dbReference>
<dbReference type="EMBL" id="JBBAYM010000001">
    <property type="protein sequence ID" value="MEI5607636.1"/>
    <property type="molecule type" value="Genomic_DNA"/>
</dbReference>
<sequence length="53" mass="6144">MDEEAERWLLLAQFGSDGAARMTWGDEGALYWLIHHDDLTAHRFDLARLTVQN</sequence>
<evidence type="ECO:0000313" key="2">
    <source>
        <dbReference type="Proteomes" id="UP001365781"/>
    </source>
</evidence>
<reference evidence="1 2" key="1">
    <citation type="submission" date="2024-03" db="EMBL/GenBank/DDBJ databases">
        <title>First Report of Pectobacterium brasiliscabiei causing potato scab in china.</title>
        <authorList>
            <person name="Handique U."/>
        </authorList>
    </citation>
    <scope>NUCLEOTIDE SEQUENCE [LARGE SCALE GENOMIC DNA]</scope>
    <source>
        <strain evidence="1 2">ZRIMU1503</strain>
    </source>
</reference>
<evidence type="ECO:0000313" key="1">
    <source>
        <dbReference type="EMBL" id="MEI5607636.1"/>
    </source>
</evidence>